<evidence type="ECO:0000313" key="2">
    <source>
        <dbReference type="Proteomes" id="UP000015105"/>
    </source>
</evidence>
<reference evidence="1" key="4">
    <citation type="submission" date="2019-03" db="UniProtKB">
        <authorList>
            <consortium name="EnsemblPlants"/>
        </authorList>
    </citation>
    <scope>IDENTIFICATION</scope>
</reference>
<reference evidence="2" key="1">
    <citation type="journal article" date="2014" name="Science">
        <title>Ancient hybridizations among the ancestral genomes of bread wheat.</title>
        <authorList>
            <consortium name="International Wheat Genome Sequencing Consortium,"/>
            <person name="Marcussen T."/>
            <person name="Sandve S.R."/>
            <person name="Heier L."/>
            <person name="Spannagl M."/>
            <person name="Pfeifer M."/>
            <person name="Jakobsen K.S."/>
            <person name="Wulff B.B."/>
            <person name="Steuernagel B."/>
            <person name="Mayer K.F."/>
            <person name="Olsen O.A."/>
        </authorList>
    </citation>
    <scope>NUCLEOTIDE SEQUENCE [LARGE SCALE GENOMIC DNA]</scope>
    <source>
        <strain evidence="2">cv. AL8/78</strain>
    </source>
</reference>
<dbReference type="AlphaFoldDB" id="A0A453TCV9"/>
<reference evidence="1" key="3">
    <citation type="journal article" date="2017" name="Nature">
        <title>Genome sequence of the progenitor of the wheat D genome Aegilops tauschii.</title>
        <authorList>
            <person name="Luo M.C."/>
            <person name="Gu Y.Q."/>
            <person name="Puiu D."/>
            <person name="Wang H."/>
            <person name="Twardziok S.O."/>
            <person name="Deal K.R."/>
            <person name="Huo N."/>
            <person name="Zhu T."/>
            <person name="Wang L."/>
            <person name="Wang Y."/>
            <person name="McGuire P.E."/>
            <person name="Liu S."/>
            <person name="Long H."/>
            <person name="Ramasamy R.K."/>
            <person name="Rodriguez J.C."/>
            <person name="Van S.L."/>
            <person name="Yuan L."/>
            <person name="Wang Z."/>
            <person name="Xia Z."/>
            <person name="Xiao L."/>
            <person name="Anderson O.D."/>
            <person name="Ouyang S."/>
            <person name="Liang Y."/>
            <person name="Zimin A.V."/>
            <person name="Pertea G."/>
            <person name="Qi P."/>
            <person name="Bennetzen J.L."/>
            <person name="Dai X."/>
            <person name="Dawson M.W."/>
            <person name="Muller H.G."/>
            <person name="Kugler K."/>
            <person name="Rivarola-Duarte L."/>
            <person name="Spannagl M."/>
            <person name="Mayer K.F.X."/>
            <person name="Lu F.H."/>
            <person name="Bevan M.W."/>
            <person name="Leroy P."/>
            <person name="Li P."/>
            <person name="You F.M."/>
            <person name="Sun Q."/>
            <person name="Liu Z."/>
            <person name="Lyons E."/>
            <person name="Wicker T."/>
            <person name="Salzberg S.L."/>
            <person name="Devos K.M."/>
            <person name="Dvorak J."/>
        </authorList>
    </citation>
    <scope>NUCLEOTIDE SEQUENCE [LARGE SCALE GENOMIC DNA]</scope>
    <source>
        <strain evidence="1">cv. AL8/78</strain>
    </source>
</reference>
<dbReference type="Gene3D" id="3.40.50.2000">
    <property type="entry name" value="Glycogen Phosphorylase B"/>
    <property type="match status" value="1"/>
</dbReference>
<name>A0A453TCV9_AEGTS</name>
<reference evidence="2" key="2">
    <citation type="journal article" date="2017" name="Nat. Plants">
        <title>The Aegilops tauschii genome reveals multiple impacts of transposons.</title>
        <authorList>
            <person name="Zhao G."/>
            <person name="Zou C."/>
            <person name="Li K."/>
            <person name="Wang K."/>
            <person name="Li T."/>
            <person name="Gao L."/>
            <person name="Zhang X."/>
            <person name="Wang H."/>
            <person name="Yang Z."/>
            <person name="Liu X."/>
            <person name="Jiang W."/>
            <person name="Mao L."/>
            <person name="Kong X."/>
            <person name="Jiao Y."/>
            <person name="Jia J."/>
        </authorList>
    </citation>
    <scope>NUCLEOTIDE SEQUENCE [LARGE SCALE GENOMIC DNA]</scope>
    <source>
        <strain evidence="2">cv. AL8/78</strain>
    </source>
</reference>
<proteinExistence type="predicted"/>
<dbReference type="Proteomes" id="UP000015105">
    <property type="component" value="Chromosome 7D"/>
</dbReference>
<protein>
    <submittedName>
        <fullName evidence="1">Uncharacterized protein</fullName>
    </submittedName>
</protein>
<evidence type="ECO:0000313" key="1">
    <source>
        <dbReference type="EnsemblPlants" id="AET7Gv21344500.4"/>
    </source>
</evidence>
<dbReference type="Gramene" id="AET7Gv21344500.4">
    <property type="protein sequence ID" value="AET7Gv21344500.4"/>
    <property type="gene ID" value="AET7Gv21344500"/>
</dbReference>
<organism evidence="1 2">
    <name type="scientific">Aegilops tauschii subsp. strangulata</name>
    <name type="common">Goatgrass</name>
    <dbReference type="NCBI Taxonomy" id="200361"/>
    <lineage>
        <taxon>Eukaryota</taxon>
        <taxon>Viridiplantae</taxon>
        <taxon>Streptophyta</taxon>
        <taxon>Embryophyta</taxon>
        <taxon>Tracheophyta</taxon>
        <taxon>Spermatophyta</taxon>
        <taxon>Magnoliopsida</taxon>
        <taxon>Liliopsida</taxon>
        <taxon>Poales</taxon>
        <taxon>Poaceae</taxon>
        <taxon>BOP clade</taxon>
        <taxon>Pooideae</taxon>
        <taxon>Triticodae</taxon>
        <taxon>Triticeae</taxon>
        <taxon>Triticinae</taxon>
        <taxon>Aegilops</taxon>
    </lineage>
</organism>
<keyword evidence="2" id="KW-1185">Reference proteome</keyword>
<reference evidence="1" key="5">
    <citation type="journal article" date="2021" name="G3 (Bethesda)">
        <title>Aegilops tauschii genome assembly Aet v5.0 features greater sequence contiguity and improved annotation.</title>
        <authorList>
            <person name="Wang L."/>
            <person name="Zhu T."/>
            <person name="Rodriguez J.C."/>
            <person name="Deal K.R."/>
            <person name="Dubcovsky J."/>
            <person name="McGuire P.E."/>
            <person name="Lux T."/>
            <person name="Spannagl M."/>
            <person name="Mayer K.F.X."/>
            <person name="Baldrich P."/>
            <person name="Meyers B.C."/>
            <person name="Huo N."/>
            <person name="Gu Y.Q."/>
            <person name="Zhou H."/>
            <person name="Devos K.M."/>
            <person name="Bennetzen J.L."/>
            <person name="Unver T."/>
            <person name="Budak H."/>
            <person name="Gulick P.J."/>
            <person name="Galiba G."/>
            <person name="Kalapos B."/>
            <person name="Nelson D.R."/>
            <person name="Li P."/>
            <person name="You F.M."/>
            <person name="Luo M.C."/>
            <person name="Dvorak J."/>
        </authorList>
    </citation>
    <scope>NUCLEOTIDE SEQUENCE [LARGE SCALE GENOMIC DNA]</scope>
    <source>
        <strain evidence="1">cv. AL8/78</strain>
    </source>
</reference>
<dbReference type="EnsemblPlants" id="AET7Gv21344500.4">
    <property type="protein sequence ID" value="AET7Gv21344500.4"/>
    <property type="gene ID" value="AET7Gv21344500"/>
</dbReference>
<accession>A0A453TCV9</accession>
<sequence length="111" mass="12336">GATEFGKRPDWIFVDFAHYWLPPIAEQHKVPCALLYICPPFVAFIGPTAANEAHPRTTAEDLMAQPRWIPFPTTIAHRLHEAKDMLVQTVGVNHCCLGVCASCLFPVHPCS</sequence>
<dbReference type="SUPFAM" id="SSF53756">
    <property type="entry name" value="UDP-Glycosyltransferase/glycogen phosphorylase"/>
    <property type="match status" value="1"/>
</dbReference>